<dbReference type="Pfam" id="PF01936">
    <property type="entry name" value="NYN"/>
    <property type="match status" value="1"/>
</dbReference>
<gene>
    <name evidence="2" type="ORF">AMET1_1026</name>
</gene>
<feature type="domain" description="NYN" evidence="1">
    <location>
        <begin position="7"/>
        <end position="155"/>
    </location>
</feature>
<dbReference type="PANTHER" id="PTHR35458:SF8">
    <property type="entry name" value="SLR0650 PROTEIN"/>
    <property type="match status" value="1"/>
</dbReference>
<dbReference type="Proteomes" id="UP000195137">
    <property type="component" value="Unassembled WGS sequence"/>
</dbReference>
<proteinExistence type="predicted"/>
<dbReference type="AlphaFoldDB" id="A0A1Y3GD51"/>
<dbReference type="Gene3D" id="3.40.50.1010">
    <property type="entry name" value="5'-nuclease"/>
    <property type="match status" value="1"/>
</dbReference>
<evidence type="ECO:0000313" key="2">
    <source>
        <dbReference type="EMBL" id="OUJ18124.1"/>
    </source>
</evidence>
<dbReference type="InterPro" id="IPR021139">
    <property type="entry name" value="NYN"/>
</dbReference>
<name>A0A1Y3GD51_9EURY</name>
<organism evidence="2 3">
    <name type="scientific">Methanonatronarchaeum thermophilum</name>
    <dbReference type="NCBI Taxonomy" id="1927129"/>
    <lineage>
        <taxon>Archaea</taxon>
        <taxon>Methanobacteriati</taxon>
        <taxon>Methanobacteriota</taxon>
        <taxon>Methanonatronarchaeia</taxon>
        <taxon>Methanonatronarchaeales</taxon>
        <taxon>Methanonatronarchaeaceae</taxon>
        <taxon>Methanonatronarchaeum</taxon>
    </lineage>
</organism>
<keyword evidence="3" id="KW-1185">Reference proteome</keyword>
<sequence length="165" mass="18691">MMYKDQRVAVFIDSQNMYHSTKSLFNKNLDYSTILEYAVDGRKLIRAIAYVVKADTSEEETFFDALKDIGFEIKIKELKVYYDGTKKGDWDMGIAIDAMALANKVDVIILVTGDGDFTALVETLKAKGVRVEVISFKRSTSKELTEAATKYTDIEALEDQQDFLL</sequence>
<dbReference type="OrthoDB" id="295810at2157"/>
<dbReference type="GO" id="GO:0004540">
    <property type="term" value="F:RNA nuclease activity"/>
    <property type="evidence" value="ECO:0007669"/>
    <property type="project" value="InterPro"/>
</dbReference>
<dbReference type="EMBL" id="MRZU01000004">
    <property type="protein sequence ID" value="OUJ18124.1"/>
    <property type="molecule type" value="Genomic_DNA"/>
</dbReference>
<evidence type="ECO:0000259" key="1">
    <source>
        <dbReference type="Pfam" id="PF01936"/>
    </source>
</evidence>
<reference evidence="2 3" key="1">
    <citation type="submission" date="2016-12" db="EMBL/GenBank/DDBJ databases">
        <title>Discovery of methanogenic haloarchaea.</title>
        <authorList>
            <person name="Sorokin D.Y."/>
            <person name="Makarova K.S."/>
            <person name="Abbas B."/>
            <person name="Ferrer M."/>
            <person name="Golyshin P.N."/>
        </authorList>
    </citation>
    <scope>NUCLEOTIDE SEQUENCE [LARGE SCALE GENOMIC DNA]</scope>
    <source>
        <strain evidence="2">AMET1</strain>
    </source>
</reference>
<dbReference type="InterPro" id="IPR047140">
    <property type="entry name" value="LabA"/>
</dbReference>
<evidence type="ECO:0000313" key="3">
    <source>
        <dbReference type="Proteomes" id="UP000195137"/>
    </source>
</evidence>
<comment type="caution">
    <text evidence="2">The sequence shown here is derived from an EMBL/GenBank/DDBJ whole genome shotgun (WGS) entry which is preliminary data.</text>
</comment>
<accession>A0A1Y3GD51</accession>
<dbReference type="PANTHER" id="PTHR35458">
    <property type="entry name" value="SLR0755 PROTEIN"/>
    <property type="match status" value="1"/>
</dbReference>
<dbReference type="RefSeq" id="WP_086637422.1">
    <property type="nucleotide sequence ID" value="NZ_MRZU01000004.1"/>
</dbReference>
<protein>
    <submittedName>
        <fullName evidence="2">Putative NYN domain containing protein LabA family</fullName>
    </submittedName>
</protein>
<dbReference type="CDD" id="cd10911">
    <property type="entry name" value="PIN_LabA"/>
    <property type="match status" value="1"/>
</dbReference>